<comment type="caution">
    <text evidence="2">The sequence shown here is derived from an EMBL/GenBank/DDBJ whole genome shotgun (WGS) entry which is preliminary data.</text>
</comment>
<proteinExistence type="predicted"/>
<dbReference type="AlphaFoldDB" id="A0A9D4IN31"/>
<evidence type="ECO:0000313" key="3">
    <source>
        <dbReference type="Proteomes" id="UP000828390"/>
    </source>
</evidence>
<dbReference type="PANTHER" id="PTHR37162">
    <property type="entry name" value="HAT FAMILY DIMERISATION DOMAINCONTAINING PROTEIN-RELATED"/>
    <property type="match status" value="1"/>
</dbReference>
<dbReference type="PANTHER" id="PTHR37162:SF1">
    <property type="entry name" value="BED-TYPE DOMAIN-CONTAINING PROTEIN"/>
    <property type="match status" value="1"/>
</dbReference>
<dbReference type="InterPro" id="IPR012337">
    <property type="entry name" value="RNaseH-like_sf"/>
</dbReference>
<sequence length="521" mass="59505">MRGEKGGVETLIQSFKAPHLLDIDGDSVHHAHNAAKAFCKPFNNWLEQLFKDIHSDFHWSTDLREKLAEICEMCGLKFTMPERFLNHRFLFVYNLAADTLRLLDAYTVFYVSFAKGEERAKFDRYRQNIITKRSLSEAAKKSLDNIDTYLKTKIMTADGKERKAKIIDRLFRGRLRTRILLSIYVGVLHQLKEYVMVFQRKEPHIHLLNDQQVDLLKCYLGFFIKPETMPKTVQELKNIDFSDVNLHLSPKMMFVGNSALLKNGRATTSEVVKDVLGQLKSAYVASSQVLIKKMPINNNLLKHASALDPRAHGHSITMSYLKELPNLIKNVLVKDERAVYDKEVHRYISDPTLLEYKDGSRVDSWWGDAAKTYPMLGKVALACLTCFHGPMIEGVFNSMGDVCDVRAGSMDTKTLSAIQTTKYHLKASGQSAVKYFARADVLYSPVQAKMVQNIKNASGEYRSIIQRKKQEKDQISKELTINPQKPPSKRTAMDMISHLAKRQWQDHVDKLDSVQTGGNKE</sequence>
<name>A0A9D4IN31_DREPO</name>
<dbReference type="SUPFAM" id="SSF53098">
    <property type="entry name" value="Ribonuclease H-like"/>
    <property type="match status" value="1"/>
</dbReference>
<reference evidence="2" key="2">
    <citation type="submission" date="2020-11" db="EMBL/GenBank/DDBJ databases">
        <authorList>
            <person name="McCartney M.A."/>
            <person name="Auch B."/>
            <person name="Kono T."/>
            <person name="Mallez S."/>
            <person name="Becker A."/>
            <person name="Gohl D.M."/>
            <person name="Silverstein K.A.T."/>
            <person name="Koren S."/>
            <person name="Bechman K.B."/>
            <person name="Herman A."/>
            <person name="Abrahante J.E."/>
            <person name="Garbe J."/>
        </authorList>
    </citation>
    <scope>NUCLEOTIDE SEQUENCE</scope>
    <source>
        <strain evidence="2">Duluth1</strain>
        <tissue evidence="2">Whole animal</tissue>
    </source>
</reference>
<organism evidence="2 3">
    <name type="scientific">Dreissena polymorpha</name>
    <name type="common">Zebra mussel</name>
    <name type="synonym">Mytilus polymorpha</name>
    <dbReference type="NCBI Taxonomy" id="45954"/>
    <lineage>
        <taxon>Eukaryota</taxon>
        <taxon>Metazoa</taxon>
        <taxon>Spiralia</taxon>
        <taxon>Lophotrochozoa</taxon>
        <taxon>Mollusca</taxon>
        <taxon>Bivalvia</taxon>
        <taxon>Autobranchia</taxon>
        <taxon>Heteroconchia</taxon>
        <taxon>Euheterodonta</taxon>
        <taxon>Imparidentia</taxon>
        <taxon>Neoheterodontei</taxon>
        <taxon>Myida</taxon>
        <taxon>Dreissenoidea</taxon>
        <taxon>Dreissenidae</taxon>
        <taxon>Dreissena</taxon>
    </lineage>
</organism>
<dbReference type="EMBL" id="JAIWYP010000008">
    <property type="protein sequence ID" value="KAH3781776.1"/>
    <property type="molecule type" value="Genomic_DNA"/>
</dbReference>
<evidence type="ECO:0000313" key="2">
    <source>
        <dbReference type="EMBL" id="KAH3781776.1"/>
    </source>
</evidence>
<reference evidence="2" key="1">
    <citation type="journal article" date="2019" name="bioRxiv">
        <title>The Genome of the Zebra Mussel, Dreissena polymorpha: A Resource for Invasive Species Research.</title>
        <authorList>
            <person name="McCartney M.A."/>
            <person name="Auch B."/>
            <person name="Kono T."/>
            <person name="Mallez S."/>
            <person name="Zhang Y."/>
            <person name="Obille A."/>
            <person name="Becker A."/>
            <person name="Abrahante J.E."/>
            <person name="Garbe J."/>
            <person name="Badalamenti J.P."/>
            <person name="Herman A."/>
            <person name="Mangelson H."/>
            <person name="Liachko I."/>
            <person name="Sullivan S."/>
            <person name="Sone E.D."/>
            <person name="Koren S."/>
            <person name="Silverstein K.A.T."/>
            <person name="Beckman K.B."/>
            <person name="Gohl D.M."/>
        </authorList>
    </citation>
    <scope>NUCLEOTIDE SEQUENCE</scope>
    <source>
        <strain evidence="2">Duluth1</strain>
        <tissue evidence="2">Whole animal</tissue>
    </source>
</reference>
<accession>A0A9D4IN31</accession>
<gene>
    <name evidence="2" type="ORF">DPMN_159680</name>
</gene>
<evidence type="ECO:0000256" key="1">
    <source>
        <dbReference type="SAM" id="MobiDB-lite"/>
    </source>
</evidence>
<protein>
    <recommendedName>
        <fullName evidence="4">HAT C-terminal dimerisation domain-containing protein</fullName>
    </recommendedName>
</protein>
<feature type="region of interest" description="Disordered" evidence="1">
    <location>
        <begin position="472"/>
        <end position="494"/>
    </location>
</feature>
<dbReference type="Proteomes" id="UP000828390">
    <property type="component" value="Unassembled WGS sequence"/>
</dbReference>
<keyword evidence="3" id="KW-1185">Reference proteome</keyword>
<evidence type="ECO:0008006" key="4">
    <source>
        <dbReference type="Google" id="ProtNLM"/>
    </source>
</evidence>